<proteinExistence type="predicted"/>
<accession>F0WGI9</accession>
<reference evidence="1" key="1">
    <citation type="journal article" date="2011" name="PLoS Biol.">
        <title>Gene gain and loss during evolution of obligate parasitism in the white rust pathogen of Arabidopsis thaliana.</title>
        <authorList>
            <person name="Kemen E."/>
            <person name="Gardiner A."/>
            <person name="Schultz-Larsen T."/>
            <person name="Kemen A.C."/>
            <person name="Balmuth A.L."/>
            <person name="Robert-Seilaniantz A."/>
            <person name="Bailey K."/>
            <person name="Holub E."/>
            <person name="Studholme D.J."/>
            <person name="Maclean D."/>
            <person name="Jones J.D."/>
        </authorList>
    </citation>
    <scope>NUCLEOTIDE SEQUENCE</scope>
</reference>
<sequence>MQVSIVERLEVVEFAWSKLKMTEEWGHTVSSHCVQLKSYWIQCKGTFAAFMLSVYSLISKRSGYATADAFGVHRIKYA</sequence>
<gene>
    <name evidence="1" type="primary">AlNc14C92G5723</name>
    <name evidence="1" type="ORF">ALNC14_064960</name>
</gene>
<dbReference type="AlphaFoldDB" id="F0WGI9"/>
<name>F0WGI9_9STRA</name>
<organism evidence="1">
    <name type="scientific">Albugo laibachii Nc14</name>
    <dbReference type="NCBI Taxonomy" id="890382"/>
    <lineage>
        <taxon>Eukaryota</taxon>
        <taxon>Sar</taxon>
        <taxon>Stramenopiles</taxon>
        <taxon>Oomycota</taxon>
        <taxon>Peronosporomycetes</taxon>
        <taxon>Albuginales</taxon>
        <taxon>Albuginaceae</taxon>
        <taxon>Albugo</taxon>
    </lineage>
</organism>
<protein>
    <submittedName>
        <fullName evidence="1">AlNc14C92G5723 protein</fullName>
    </submittedName>
</protein>
<dbReference type="EMBL" id="FR824137">
    <property type="protein sequence ID" value="CCA20353.1"/>
    <property type="molecule type" value="Genomic_DNA"/>
</dbReference>
<dbReference type="HOGENOM" id="CLU_2627088_0_0_1"/>
<evidence type="ECO:0000313" key="1">
    <source>
        <dbReference type="EMBL" id="CCA20353.1"/>
    </source>
</evidence>
<reference evidence="1" key="2">
    <citation type="submission" date="2011-02" db="EMBL/GenBank/DDBJ databases">
        <authorList>
            <person name="MacLean D."/>
        </authorList>
    </citation>
    <scope>NUCLEOTIDE SEQUENCE</scope>
</reference>